<dbReference type="PROSITE" id="PS50943">
    <property type="entry name" value="HTH_CROC1"/>
    <property type="match status" value="1"/>
</dbReference>
<sequence length="275" mass="29241">MPRAAGPPGDILRAWRRRRHLSQLALALEAEISQRHLSCLESGRARPSRAMLLHLAERLGIPLRERNALLLAAGYAPVFAERALDDPALALARRAVARILDGHAPYPALAVDRHWTLLAANAAVAPLLDGIEAALLAPPVNVLRLSLHPGGLAPRILNLGEWRAHLLDRLRQQVTASGDPVLARLLDELAAYPAPAGSDGSGDGAGVAVPLVLAVPAGRLSFLSTTTVFGTPVDITLAELAVEAFFPADPETAALLHRLAPRRRLAETEPGETDP</sequence>
<dbReference type="InterPro" id="IPR010982">
    <property type="entry name" value="Lambda_DNA-bd_dom_sf"/>
</dbReference>
<reference evidence="2 3" key="1">
    <citation type="submission" date="2015-03" db="EMBL/GenBank/DDBJ databases">
        <title>Genome sequencing of Methylobacterium aquaticum DSM16371 type strain.</title>
        <authorList>
            <person name="Chaudhry V."/>
            <person name="Patil P.B."/>
        </authorList>
    </citation>
    <scope>NUCLEOTIDE SEQUENCE [LARGE SCALE GENOMIC DNA]</scope>
    <source>
        <strain evidence="2 3">DSM 16371</strain>
    </source>
</reference>
<dbReference type="InterPro" id="IPR001387">
    <property type="entry name" value="Cro/C1-type_HTH"/>
</dbReference>
<dbReference type="RefSeq" id="WP_048463457.1">
    <property type="nucleotide sequence ID" value="NZ_LABX01000064.1"/>
</dbReference>
<comment type="caution">
    <text evidence="2">The sequence shown here is derived from an EMBL/GenBank/DDBJ whole genome shotgun (WGS) entry which is preliminary data.</text>
</comment>
<dbReference type="CDD" id="cd00093">
    <property type="entry name" value="HTH_XRE"/>
    <property type="match status" value="1"/>
</dbReference>
<protein>
    <submittedName>
        <fullName evidence="2">XRE family transcriptional regulator</fullName>
    </submittedName>
</protein>
<dbReference type="GO" id="GO:0003677">
    <property type="term" value="F:DNA binding"/>
    <property type="evidence" value="ECO:0007669"/>
    <property type="project" value="InterPro"/>
</dbReference>
<name>A0A0J6SNU7_9HYPH</name>
<dbReference type="PANTHER" id="PTHR35010">
    <property type="entry name" value="BLL4672 PROTEIN-RELATED"/>
    <property type="match status" value="1"/>
</dbReference>
<accession>A0A0J6SNU7</accession>
<dbReference type="Pfam" id="PF01381">
    <property type="entry name" value="HTH_3"/>
    <property type="match status" value="1"/>
</dbReference>
<feature type="domain" description="HTH cro/C1-type" evidence="1">
    <location>
        <begin position="12"/>
        <end position="66"/>
    </location>
</feature>
<evidence type="ECO:0000259" key="1">
    <source>
        <dbReference type="PROSITE" id="PS50943"/>
    </source>
</evidence>
<gene>
    <name evidence="2" type="ORF">VP06_09055</name>
</gene>
<dbReference type="OrthoDB" id="9785973at2"/>
<dbReference type="SMART" id="SM00530">
    <property type="entry name" value="HTH_XRE"/>
    <property type="match status" value="1"/>
</dbReference>
<dbReference type="Proteomes" id="UP000035929">
    <property type="component" value="Unassembled WGS sequence"/>
</dbReference>
<dbReference type="Gene3D" id="1.10.260.40">
    <property type="entry name" value="lambda repressor-like DNA-binding domains"/>
    <property type="match status" value="1"/>
</dbReference>
<dbReference type="AlphaFoldDB" id="A0A0J6SNU7"/>
<proteinExistence type="predicted"/>
<dbReference type="SUPFAM" id="SSF47413">
    <property type="entry name" value="lambda repressor-like DNA-binding domains"/>
    <property type="match status" value="1"/>
</dbReference>
<dbReference type="EMBL" id="LABX01000064">
    <property type="protein sequence ID" value="KMO36895.1"/>
    <property type="molecule type" value="Genomic_DNA"/>
</dbReference>
<dbReference type="PATRIC" id="fig|270351.6.peg.6579"/>
<dbReference type="PANTHER" id="PTHR35010:SF4">
    <property type="entry name" value="BLL5781 PROTEIN"/>
    <property type="match status" value="1"/>
</dbReference>
<dbReference type="Pfam" id="PF17765">
    <property type="entry name" value="MLTR_LBD"/>
    <property type="match status" value="1"/>
</dbReference>
<dbReference type="Gene3D" id="3.30.450.180">
    <property type="match status" value="1"/>
</dbReference>
<evidence type="ECO:0000313" key="2">
    <source>
        <dbReference type="EMBL" id="KMO36895.1"/>
    </source>
</evidence>
<organism evidence="2 3">
    <name type="scientific">Methylobacterium aquaticum</name>
    <dbReference type="NCBI Taxonomy" id="270351"/>
    <lineage>
        <taxon>Bacteria</taxon>
        <taxon>Pseudomonadati</taxon>
        <taxon>Pseudomonadota</taxon>
        <taxon>Alphaproteobacteria</taxon>
        <taxon>Hyphomicrobiales</taxon>
        <taxon>Methylobacteriaceae</taxon>
        <taxon>Methylobacterium</taxon>
    </lineage>
</organism>
<evidence type="ECO:0000313" key="3">
    <source>
        <dbReference type="Proteomes" id="UP000035929"/>
    </source>
</evidence>
<dbReference type="InterPro" id="IPR041413">
    <property type="entry name" value="MLTR_LBD"/>
</dbReference>